<protein>
    <submittedName>
        <fullName evidence="1">1975_t:CDS:1</fullName>
    </submittedName>
</protein>
<comment type="caution">
    <text evidence="1">The sequence shown here is derived from an EMBL/GenBank/DDBJ whole genome shotgun (WGS) entry which is preliminary data.</text>
</comment>
<evidence type="ECO:0000313" key="1">
    <source>
        <dbReference type="EMBL" id="CAG8461542.1"/>
    </source>
</evidence>
<name>A0ACA9K9Z9_9GLOM</name>
<evidence type="ECO:0000313" key="2">
    <source>
        <dbReference type="Proteomes" id="UP000789525"/>
    </source>
</evidence>
<keyword evidence="2" id="KW-1185">Reference proteome</keyword>
<dbReference type="Proteomes" id="UP000789525">
    <property type="component" value="Unassembled WGS sequence"/>
</dbReference>
<accession>A0ACA9K9Z9</accession>
<proteinExistence type="predicted"/>
<dbReference type="EMBL" id="CAJVPT010001379">
    <property type="protein sequence ID" value="CAG8461542.1"/>
    <property type="molecule type" value="Genomic_DNA"/>
</dbReference>
<sequence length="113" mass="12781">MMMSALKITHHIIPASPIRKFYGKNGGQLRIAVNSYEAVEDRTNSGEKTIIIFAAANGFHKEIYEPVIRNLIERRERWNGGTIWVLDASNQGDSAVANKDILPDSCEYLLQKY</sequence>
<organism evidence="1 2">
    <name type="scientific">Acaulospora colombiana</name>
    <dbReference type="NCBI Taxonomy" id="27376"/>
    <lineage>
        <taxon>Eukaryota</taxon>
        <taxon>Fungi</taxon>
        <taxon>Fungi incertae sedis</taxon>
        <taxon>Mucoromycota</taxon>
        <taxon>Glomeromycotina</taxon>
        <taxon>Glomeromycetes</taxon>
        <taxon>Diversisporales</taxon>
        <taxon>Acaulosporaceae</taxon>
        <taxon>Acaulospora</taxon>
    </lineage>
</organism>
<gene>
    <name evidence="1" type="ORF">ACOLOM_LOCUS1191</name>
</gene>
<reference evidence="1" key="1">
    <citation type="submission" date="2021-06" db="EMBL/GenBank/DDBJ databases">
        <authorList>
            <person name="Kallberg Y."/>
            <person name="Tangrot J."/>
            <person name="Rosling A."/>
        </authorList>
    </citation>
    <scope>NUCLEOTIDE SEQUENCE</scope>
    <source>
        <strain evidence="1">CL356</strain>
    </source>
</reference>